<gene>
    <name evidence="1" type="ORF">JKL49_16610</name>
</gene>
<dbReference type="EMBL" id="CP068570">
    <property type="protein sequence ID" value="QQZ48907.1"/>
    <property type="molecule type" value="Genomic_DNA"/>
</dbReference>
<organism evidence="1">
    <name type="scientific">Phenylobacterium glaciei</name>
    <dbReference type="NCBI Taxonomy" id="2803784"/>
    <lineage>
        <taxon>Bacteria</taxon>
        <taxon>Pseudomonadati</taxon>
        <taxon>Pseudomonadota</taxon>
        <taxon>Alphaproteobacteria</taxon>
        <taxon>Caulobacterales</taxon>
        <taxon>Caulobacteraceae</taxon>
        <taxon>Phenylobacterium</taxon>
    </lineage>
</organism>
<name>A0A974P0Z0_9CAUL</name>
<dbReference type="AlphaFoldDB" id="A0A974P0Z0"/>
<reference evidence="1" key="1">
    <citation type="submission" date="2021-01" db="EMBL/GenBank/DDBJ databases">
        <title>Genome sequence of Phenylobacterium sp. 20VBR1 isolated from a valley glaceir, Ny-Alesund, Svalbard.</title>
        <authorList>
            <person name="Thomas F.A."/>
            <person name="Krishnan K.P."/>
            <person name="Sinha R.K."/>
        </authorList>
    </citation>
    <scope>NUCLEOTIDE SEQUENCE</scope>
    <source>
        <strain evidence="1">20VBR1</strain>
    </source>
</reference>
<sequence>MIIASDFLEETNAPEPLPVGALAGTKVLLLYRPVSPDREVGGQMTARIESWRQSLEQFGAVVTKVPDSGYEQSDLVSFYLPSDFSSGGFVACLKRWLLPQPAGAQLSAPPRLQ</sequence>
<protein>
    <submittedName>
        <fullName evidence="1">Uncharacterized protein</fullName>
    </submittedName>
</protein>
<evidence type="ECO:0000313" key="1">
    <source>
        <dbReference type="EMBL" id="QQZ48907.1"/>
    </source>
</evidence>
<accession>A0A974P0Z0</accession>
<proteinExistence type="predicted"/>